<dbReference type="Pfam" id="PF00155">
    <property type="entry name" value="Aminotran_1_2"/>
    <property type="match status" value="1"/>
</dbReference>
<dbReference type="GO" id="GO:0016847">
    <property type="term" value="F:1-aminocyclopropane-1-carboxylate synthase activity"/>
    <property type="evidence" value="ECO:0007669"/>
    <property type="project" value="UniProtKB-EC"/>
</dbReference>
<dbReference type="InterPro" id="IPR015424">
    <property type="entry name" value="PyrdxlP-dep_Trfase"/>
</dbReference>
<dbReference type="SUPFAM" id="SSF53383">
    <property type="entry name" value="PLP-dependent transferases"/>
    <property type="match status" value="1"/>
</dbReference>
<dbReference type="EMBL" id="CM000605">
    <property type="protein sequence ID" value="EEC51274.1"/>
    <property type="molecule type" value="Genomic_DNA"/>
</dbReference>
<sequence length="420" mass="46787">DPCDVQSNPQGFIALCVAENKLILDMLAERFMQVGTATSSFSDSSVYCYNSFLGMPIAREAVAYFLARRFLFPDRPNLPPDEALQHIRPNNVGIGSGAAAMLNQLFFLLGEAGEGCLIPAPYYAAFENDMNLVAGVVPFGIPQENPILGPSDDEMEAAFLQAKAKGISPKFLLLTNPNNPLATIYQPSAVARMISWARNRNMHTIVDEIYALSMHKGHGFQSVLQILDNDLGSDVHMVWAVSKDFGGSGLRVGVVYSQNEIFMEGLATSNIFSGVSGPMQYLMCEILTDDAFVDRFLEESRTRVIQSYRICTAKLEEMVLPFVPAEAGLFVYVDFSSLLPEKTFEWERKLGELMFEYAHLVLTPGASQRETRPGMFRICYAWVHPSILEVAMERLSRLVAKVRRMDWSDLQSRSLSSVLE</sequence>
<dbReference type="KEGG" id="pti:PHATRDRAFT_51422"/>
<name>B7FQ32_PHATC</name>
<dbReference type="GO" id="GO:0008483">
    <property type="term" value="F:transaminase activity"/>
    <property type="evidence" value="ECO:0007669"/>
    <property type="project" value="TreeGrafter"/>
</dbReference>
<dbReference type="PANTHER" id="PTHR43795">
    <property type="entry name" value="BIFUNCTIONAL ASPARTATE AMINOTRANSFERASE AND GLUTAMATE/ASPARTATE-PREPHENATE AMINOTRANSFERASE-RELATED"/>
    <property type="match status" value="1"/>
</dbReference>
<dbReference type="Gene3D" id="3.90.1150.10">
    <property type="entry name" value="Aspartate Aminotransferase, domain 1"/>
    <property type="match status" value="1"/>
</dbReference>
<dbReference type="STRING" id="556484.B7FQ32"/>
<evidence type="ECO:0000256" key="1">
    <source>
        <dbReference type="ARBA" id="ARBA00022898"/>
    </source>
</evidence>
<protein>
    <submittedName>
        <fullName evidence="3">1-aminocyclopropane-1-carboxylate synthase</fullName>
        <ecNumber evidence="3">4.4.1.14</ecNumber>
    </submittedName>
</protein>
<dbReference type="GO" id="GO:0030170">
    <property type="term" value="F:pyridoxal phosphate binding"/>
    <property type="evidence" value="ECO:0007669"/>
    <property type="project" value="InterPro"/>
</dbReference>
<dbReference type="Proteomes" id="UP000000759">
    <property type="component" value="Chromosome 1"/>
</dbReference>
<dbReference type="PRINTS" id="PR00753">
    <property type="entry name" value="ACCSYNTHASE"/>
</dbReference>
<accession>B7FQ32</accession>
<dbReference type="CDD" id="cd00609">
    <property type="entry name" value="AAT_like"/>
    <property type="match status" value="1"/>
</dbReference>
<dbReference type="PANTHER" id="PTHR43795:SF39">
    <property type="entry name" value="AMINOTRANSFERASE CLASS I_CLASSII DOMAIN-CONTAINING PROTEIN"/>
    <property type="match status" value="1"/>
</dbReference>
<reference evidence="3 4" key="1">
    <citation type="journal article" date="2008" name="Nature">
        <title>The Phaeodactylum genome reveals the evolutionary history of diatom genomes.</title>
        <authorList>
            <person name="Bowler C."/>
            <person name="Allen A.E."/>
            <person name="Badger J.H."/>
            <person name="Grimwood J."/>
            <person name="Jabbari K."/>
            <person name="Kuo A."/>
            <person name="Maheswari U."/>
            <person name="Martens C."/>
            <person name="Maumus F."/>
            <person name="Otillar R.P."/>
            <person name="Rayko E."/>
            <person name="Salamov A."/>
            <person name="Vandepoele K."/>
            <person name="Beszteri B."/>
            <person name="Gruber A."/>
            <person name="Heijde M."/>
            <person name="Katinka M."/>
            <person name="Mock T."/>
            <person name="Valentin K."/>
            <person name="Verret F."/>
            <person name="Berges J.A."/>
            <person name="Brownlee C."/>
            <person name="Cadoret J.P."/>
            <person name="Chiovitti A."/>
            <person name="Choi C.J."/>
            <person name="Coesel S."/>
            <person name="De Martino A."/>
            <person name="Detter J.C."/>
            <person name="Durkin C."/>
            <person name="Falciatore A."/>
            <person name="Fournet J."/>
            <person name="Haruta M."/>
            <person name="Huysman M.J."/>
            <person name="Jenkins B.D."/>
            <person name="Jiroutova K."/>
            <person name="Jorgensen R.E."/>
            <person name="Joubert Y."/>
            <person name="Kaplan A."/>
            <person name="Kroger N."/>
            <person name="Kroth P.G."/>
            <person name="La Roche J."/>
            <person name="Lindquist E."/>
            <person name="Lommer M."/>
            <person name="Martin-Jezequel V."/>
            <person name="Lopez P.J."/>
            <person name="Lucas S."/>
            <person name="Mangogna M."/>
            <person name="McGinnis K."/>
            <person name="Medlin L.K."/>
            <person name="Montsant A."/>
            <person name="Oudot-Le Secq M.P."/>
            <person name="Napoli C."/>
            <person name="Obornik M."/>
            <person name="Parker M.S."/>
            <person name="Petit J.L."/>
            <person name="Porcel B.M."/>
            <person name="Poulsen N."/>
            <person name="Robison M."/>
            <person name="Rychlewski L."/>
            <person name="Rynearson T.A."/>
            <person name="Schmutz J."/>
            <person name="Shapiro H."/>
            <person name="Siaut M."/>
            <person name="Stanley M."/>
            <person name="Sussman M.R."/>
            <person name="Taylor A.R."/>
            <person name="Vardi A."/>
            <person name="von Dassow P."/>
            <person name="Vyverman W."/>
            <person name="Willis A."/>
            <person name="Wyrwicz L.S."/>
            <person name="Rokhsar D.S."/>
            <person name="Weissenbach J."/>
            <person name="Armbrust E.V."/>
            <person name="Green B.R."/>
            <person name="Van de Peer Y."/>
            <person name="Grigoriev I.V."/>
        </authorList>
    </citation>
    <scope>NUCLEOTIDE SEQUENCE [LARGE SCALE GENOMIC DNA]</scope>
    <source>
        <strain evidence="3 4">CCAP 1055/1</strain>
    </source>
</reference>
<dbReference type="InterPro" id="IPR015422">
    <property type="entry name" value="PyrdxlP-dep_Trfase_small"/>
</dbReference>
<evidence type="ECO:0000313" key="4">
    <source>
        <dbReference type="Proteomes" id="UP000000759"/>
    </source>
</evidence>
<dbReference type="Gene3D" id="3.40.640.10">
    <property type="entry name" value="Type I PLP-dependent aspartate aminotransferase-like (Major domain)"/>
    <property type="match status" value="1"/>
</dbReference>
<dbReference type="InterPro" id="IPR004839">
    <property type="entry name" value="Aminotransferase_I/II_large"/>
</dbReference>
<feature type="non-terminal residue" evidence="3">
    <location>
        <position position="1"/>
    </location>
</feature>
<dbReference type="InterPro" id="IPR050478">
    <property type="entry name" value="Ethylene_sulfur-biosynth"/>
</dbReference>
<dbReference type="GeneID" id="7196772"/>
<dbReference type="OrthoDB" id="691673at2759"/>
<dbReference type="HOGENOM" id="CLU_017584_1_3_1"/>
<keyword evidence="1" id="KW-0663">Pyridoxal phosphate</keyword>
<reference evidence="4" key="2">
    <citation type="submission" date="2008-08" db="EMBL/GenBank/DDBJ databases">
        <authorList>
            <consortium name="Diatom Consortium"/>
            <person name="Grigoriev I."/>
            <person name="Grimwood J."/>
            <person name="Kuo A."/>
            <person name="Otillar R.P."/>
            <person name="Salamov A."/>
            <person name="Detter J.C."/>
            <person name="Lindquist E."/>
            <person name="Shapiro H."/>
            <person name="Lucas S."/>
            <person name="Glavina del Rio T."/>
            <person name="Pitluck S."/>
            <person name="Rokhsar D."/>
            <person name="Bowler C."/>
        </authorList>
    </citation>
    <scope>GENOME REANNOTATION</scope>
    <source>
        <strain evidence="4">CCAP 1055/1</strain>
    </source>
</reference>
<evidence type="ECO:0000259" key="2">
    <source>
        <dbReference type="Pfam" id="PF00155"/>
    </source>
</evidence>
<dbReference type="InParanoid" id="B7FQ32"/>
<dbReference type="InterPro" id="IPR015421">
    <property type="entry name" value="PyrdxlP-dep_Trfase_major"/>
</dbReference>
<keyword evidence="3" id="KW-0456">Lyase</keyword>
<proteinExistence type="predicted"/>
<keyword evidence="4" id="KW-1185">Reference proteome</keyword>
<dbReference type="PaxDb" id="2850-Phatr51422"/>
<organism evidence="3 4">
    <name type="scientific">Phaeodactylum tricornutum (strain CCAP 1055/1)</name>
    <dbReference type="NCBI Taxonomy" id="556484"/>
    <lineage>
        <taxon>Eukaryota</taxon>
        <taxon>Sar</taxon>
        <taxon>Stramenopiles</taxon>
        <taxon>Ochrophyta</taxon>
        <taxon>Bacillariophyta</taxon>
        <taxon>Bacillariophyceae</taxon>
        <taxon>Bacillariophycidae</taxon>
        <taxon>Naviculales</taxon>
        <taxon>Phaeodactylaceae</taxon>
        <taxon>Phaeodactylum</taxon>
    </lineage>
</organism>
<feature type="domain" description="Aminotransferase class I/classII large" evidence="2">
    <location>
        <begin position="52"/>
        <end position="395"/>
    </location>
</feature>
<dbReference type="eggNOG" id="KOG0256">
    <property type="taxonomic scope" value="Eukaryota"/>
</dbReference>
<evidence type="ECO:0000313" key="3">
    <source>
        <dbReference type="EMBL" id="EEC51274.1"/>
    </source>
</evidence>
<dbReference type="EC" id="4.4.1.14" evidence="3"/>
<dbReference type="RefSeq" id="XP_002176811.1">
    <property type="nucleotide sequence ID" value="XM_002176775.1"/>
</dbReference>
<gene>
    <name evidence="3" type="ORF">PHATRDRAFT_51422</name>
</gene>
<dbReference type="AlphaFoldDB" id="B7FQ32"/>